<evidence type="ECO:0000256" key="5">
    <source>
        <dbReference type="ARBA" id="ARBA00022692"/>
    </source>
</evidence>
<dbReference type="OrthoDB" id="7626281at2"/>
<evidence type="ECO:0000256" key="13">
    <source>
        <dbReference type="SAM" id="Phobius"/>
    </source>
</evidence>
<feature type="transmembrane region" description="Helical" evidence="13">
    <location>
        <begin position="152"/>
        <end position="176"/>
    </location>
</feature>
<keyword evidence="5 13" id="KW-0812">Transmembrane</keyword>
<feature type="transmembrane region" description="Helical" evidence="13">
    <location>
        <begin position="305"/>
        <end position="329"/>
    </location>
</feature>
<evidence type="ECO:0000256" key="9">
    <source>
        <dbReference type="ARBA" id="ARBA00023065"/>
    </source>
</evidence>
<evidence type="ECO:0000256" key="8">
    <source>
        <dbReference type="ARBA" id="ARBA00022989"/>
    </source>
</evidence>
<feature type="transmembrane region" description="Helical" evidence="13">
    <location>
        <begin position="60"/>
        <end position="83"/>
    </location>
</feature>
<dbReference type="GO" id="GO:0005267">
    <property type="term" value="F:potassium channel activity"/>
    <property type="evidence" value="ECO:0007669"/>
    <property type="project" value="UniProtKB-KW"/>
</dbReference>
<keyword evidence="7" id="KW-0630">Potassium</keyword>
<dbReference type="PANTHER" id="PTHR31462">
    <property type="entry name" value="ENDOSOMAL/LYSOSOMAL POTASSIUM CHANNEL TMEM175"/>
    <property type="match status" value="1"/>
</dbReference>
<evidence type="ECO:0000256" key="10">
    <source>
        <dbReference type="ARBA" id="ARBA00023136"/>
    </source>
</evidence>
<dbReference type="GO" id="GO:0016020">
    <property type="term" value="C:membrane"/>
    <property type="evidence" value="ECO:0007669"/>
    <property type="project" value="UniProtKB-SubCell"/>
</dbReference>
<keyword evidence="9" id="KW-0406">Ion transport</keyword>
<reference evidence="15" key="1">
    <citation type="submission" date="2018-12" db="EMBL/GenBank/DDBJ databases">
        <title>Tengunoibacter tsumagoiensis gen. nov., sp. nov., Dictyobacter kobayashii sp. nov., D. alpinus sp. nov., and D. joshuensis sp. nov. and description of Dictyobacteraceae fam. nov. within the order Ktedonobacterales isolated from Tengu-no-mugimeshi.</title>
        <authorList>
            <person name="Wang C.M."/>
            <person name="Zheng Y."/>
            <person name="Sakai Y."/>
            <person name="Toyoda A."/>
            <person name="Minakuchi Y."/>
            <person name="Abe K."/>
            <person name="Yokota A."/>
            <person name="Yabe S."/>
        </authorList>
    </citation>
    <scope>NUCLEOTIDE SEQUENCE [LARGE SCALE GENOMIC DNA]</scope>
    <source>
        <strain evidence="15">Uno3</strain>
    </source>
</reference>
<keyword evidence="10 13" id="KW-0472">Membrane</keyword>
<keyword evidence="11" id="KW-0407">Ion channel</keyword>
<evidence type="ECO:0000313" key="15">
    <source>
        <dbReference type="Proteomes" id="UP000287352"/>
    </source>
</evidence>
<evidence type="ECO:0000256" key="7">
    <source>
        <dbReference type="ARBA" id="ARBA00022958"/>
    </source>
</evidence>
<feature type="transmembrane region" description="Helical" evidence="13">
    <location>
        <begin position="197"/>
        <end position="219"/>
    </location>
</feature>
<dbReference type="Proteomes" id="UP000287352">
    <property type="component" value="Unassembled WGS sequence"/>
</dbReference>
<keyword evidence="8 13" id="KW-1133">Transmembrane helix</keyword>
<feature type="transmembrane region" description="Helical" evidence="13">
    <location>
        <begin position="376"/>
        <end position="396"/>
    </location>
</feature>
<feature type="transmembrane region" description="Helical" evidence="13">
    <location>
        <begin position="225"/>
        <end position="245"/>
    </location>
</feature>
<dbReference type="EMBL" id="BIFR01000001">
    <property type="protein sequence ID" value="GCE10543.1"/>
    <property type="molecule type" value="Genomic_DNA"/>
</dbReference>
<accession>A0A401ZUJ0</accession>
<proteinExistence type="inferred from homology"/>
<feature type="transmembrane region" description="Helical" evidence="13">
    <location>
        <begin position="421"/>
        <end position="444"/>
    </location>
</feature>
<comment type="subcellular location">
    <subcellularLocation>
        <location evidence="1">Membrane</location>
        <topology evidence="1">Multi-pass membrane protein</topology>
    </subcellularLocation>
</comment>
<evidence type="ECO:0000256" key="6">
    <source>
        <dbReference type="ARBA" id="ARBA00022826"/>
    </source>
</evidence>
<evidence type="ECO:0000256" key="4">
    <source>
        <dbReference type="ARBA" id="ARBA00022538"/>
    </source>
</evidence>
<evidence type="ECO:0000256" key="12">
    <source>
        <dbReference type="ARBA" id="ARBA00034430"/>
    </source>
</evidence>
<organism evidence="14 15">
    <name type="scientific">Tengunoibacter tsumagoiensis</name>
    <dbReference type="NCBI Taxonomy" id="2014871"/>
    <lineage>
        <taxon>Bacteria</taxon>
        <taxon>Bacillati</taxon>
        <taxon>Chloroflexota</taxon>
        <taxon>Ktedonobacteria</taxon>
        <taxon>Ktedonobacterales</taxon>
        <taxon>Dictyobacteraceae</taxon>
        <taxon>Tengunoibacter</taxon>
    </lineage>
</organism>
<dbReference type="AlphaFoldDB" id="A0A401ZUJ0"/>
<dbReference type="Pfam" id="PF06736">
    <property type="entry name" value="TMEM175"/>
    <property type="match status" value="2"/>
</dbReference>
<evidence type="ECO:0000313" key="14">
    <source>
        <dbReference type="EMBL" id="GCE10543.1"/>
    </source>
</evidence>
<evidence type="ECO:0000256" key="1">
    <source>
        <dbReference type="ARBA" id="ARBA00004141"/>
    </source>
</evidence>
<comment type="caution">
    <text evidence="14">The sequence shown here is derived from an EMBL/GenBank/DDBJ whole genome shotgun (WGS) entry which is preliminary data.</text>
</comment>
<comment type="catalytic activity">
    <reaction evidence="12">
        <text>K(+)(in) = K(+)(out)</text>
        <dbReference type="Rhea" id="RHEA:29463"/>
        <dbReference type="ChEBI" id="CHEBI:29103"/>
    </reaction>
</comment>
<evidence type="ECO:0008006" key="16">
    <source>
        <dbReference type="Google" id="ProtNLM"/>
    </source>
</evidence>
<sequence length="483" mass="54975">MSSQLEQNIFLEQEQERRENENENERLILFSDGVIAFAITVAAIAIRIPSDIDKLLDPNVLTQILLRCSMYIIAFLIVAASWNDHHTIFHHIKKNNIILVILNFVYLVSIVVIPIGLFLMGSGSGLLMAFSSDNQGITSFLQDKQGEITADVIVGALLFVGSQFIAGLSLALTWWYASHQDRLFDRSLPAKFVRYTLVRLALHPVSFLLSLIVLIILALSNATVYVMLGGLGIIILFLFVRWIFLRIYRNHLNTTLGSTDIGRIQLFSDAVFGVAITIAIAQIEFPSLGSDVRLEDVKNAVESLSGYWPLLHTYLIGFVIVGISWLLHYHLFHFIRRHDPLLITLNFCFLLSVILMFIPIKLYADNWDKALLKPDLFFGLWQVMASFFLLAAWLYAKYKKPHASAPRLLKREADPTRVRQFNIIILCNLPIFVILTLATVFFTSFMSPRIYLGLYLLMLGSVWLFAHLWTMTHPQKITSQQLS</sequence>
<dbReference type="GO" id="GO:0015252">
    <property type="term" value="F:proton channel activity"/>
    <property type="evidence" value="ECO:0007669"/>
    <property type="project" value="InterPro"/>
</dbReference>
<feature type="transmembrane region" description="Helical" evidence="13">
    <location>
        <begin position="95"/>
        <end position="120"/>
    </location>
</feature>
<name>A0A401ZUJ0_9CHLR</name>
<evidence type="ECO:0000256" key="3">
    <source>
        <dbReference type="ARBA" id="ARBA00022448"/>
    </source>
</evidence>
<evidence type="ECO:0000256" key="11">
    <source>
        <dbReference type="ARBA" id="ARBA00023303"/>
    </source>
</evidence>
<dbReference type="InterPro" id="IPR010617">
    <property type="entry name" value="TMEM175-like"/>
</dbReference>
<feature type="transmembrane region" description="Helical" evidence="13">
    <location>
        <begin position="27"/>
        <end position="48"/>
    </location>
</feature>
<feature type="transmembrane region" description="Helical" evidence="13">
    <location>
        <begin position="266"/>
        <end position="285"/>
    </location>
</feature>
<dbReference type="RefSeq" id="WP_126578138.1">
    <property type="nucleotide sequence ID" value="NZ_BIFR01000001.1"/>
</dbReference>
<protein>
    <recommendedName>
        <fullName evidence="16">DUF1211 domain-containing membrane protein</fullName>
    </recommendedName>
</protein>
<feature type="transmembrane region" description="Helical" evidence="13">
    <location>
        <begin position="341"/>
        <end position="364"/>
    </location>
</feature>
<gene>
    <name evidence="14" type="ORF">KTT_04020</name>
</gene>
<comment type="similarity">
    <text evidence="2">Belongs to the TMEM175 family.</text>
</comment>
<feature type="transmembrane region" description="Helical" evidence="13">
    <location>
        <begin position="450"/>
        <end position="469"/>
    </location>
</feature>
<keyword evidence="6" id="KW-0631">Potassium channel</keyword>
<dbReference type="PANTHER" id="PTHR31462:SF5">
    <property type="entry name" value="ENDOSOMAL_LYSOSOMAL PROTON CHANNEL TMEM175"/>
    <property type="match status" value="1"/>
</dbReference>
<keyword evidence="3" id="KW-0813">Transport</keyword>
<keyword evidence="4" id="KW-0633">Potassium transport</keyword>
<keyword evidence="15" id="KW-1185">Reference proteome</keyword>
<evidence type="ECO:0000256" key="2">
    <source>
        <dbReference type="ARBA" id="ARBA00006920"/>
    </source>
</evidence>